<comment type="caution">
    <text evidence="1">The sequence shown here is derived from an EMBL/GenBank/DDBJ whole genome shotgun (WGS) entry which is preliminary data.</text>
</comment>
<evidence type="ECO:0000313" key="1">
    <source>
        <dbReference type="EMBL" id="KAA3450610.1"/>
    </source>
</evidence>
<accession>A0A5B6TYU5</accession>
<protein>
    <submittedName>
        <fullName evidence="1">Transposon Ty3-I Gag-Pol polyprotein</fullName>
    </submittedName>
</protein>
<organism evidence="1 2">
    <name type="scientific">Gossypium australe</name>
    <dbReference type="NCBI Taxonomy" id="47621"/>
    <lineage>
        <taxon>Eukaryota</taxon>
        <taxon>Viridiplantae</taxon>
        <taxon>Streptophyta</taxon>
        <taxon>Embryophyta</taxon>
        <taxon>Tracheophyta</taxon>
        <taxon>Spermatophyta</taxon>
        <taxon>Magnoliopsida</taxon>
        <taxon>eudicotyledons</taxon>
        <taxon>Gunneridae</taxon>
        <taxon>Pentapetalae</taxon>
        <taxon>rosids</taxon>
        <taxon>malvids</taxon>
        <taxon>Malvales</taxon>
        <taxon>Malvaceae</taxon>
        <taxon>Malvoideae</taxon>
        <taxon>Gossypium</taxon>
    </lineage>
</organism>
<sequence>MANPRESNNDNEKINVRVPLVDPFLPKSIKDYVIPYAEGLYTSIHFPIVEANNIKNKSMVIQMLKIINCLIPTNIYRSSSNLCNTFKSNGVSKEVVELNGLPNKSITTWDQVVETFLTKNLHLAKTTNLRNDITSFQ</sequence>
<gene>
    <name evidence="1" type="ORF">EPI10_034375</name>
</gene>
<proteinExistence type="predicted"/>
<dbReference type="AlphaFoldDB" id="A0A5B6TYU5"/>
<reference evidence="2" key="1">
    <citation type="journal article" date="2019" name="Plant Biotechnol. J.">
        <title>Genome sequencing of the Australian wild diploid species Gossypium australe highlights disease resistance and delayed gland morphogenesis.</title>
        <authorList>
            <person name="Cai Y."/>
            <person name="Cai X."/>
            <person name="Wang Q."/>
            <person name="Wang P."/>
            <person name="Zhang Y."/>
            <person name="Cai C."/>
            <person name="Xu Y."/>
            <person name="Wang K."/>
            <person name="Zhou Z."/>
            <person name="Wang C."/>
            <person name="Geng S."/>
            <person name="Li B."/>
            <person name="Dong Q."/>
            <person name="Hou Y."/>
            <person name="Wang H."/>
            <person name="Ai P."/>
            <person name="Liu Z."/>
            <person name="Yi F."/>
            <person name="Sun M."/>
            <person name="An G."/>
            <person name="Cheng J."/>
            <person name="Zhang Y."/>
            <person name="Shi Q."/>
            <person name="Xie Y."/>
            <person name="Shi X."/>
            <person name="Chang Y."/>
            <person name="Huang F."/>
            <person name="Chen Y."/>
            <person name="Hong S."/>
            <person name="Mi L."/>
            <person name="Sun Q."/>
            <person name="Zhang L."/>
            <person name="Zhou B."/>
            <person name="Peng R."/>
            <person name="Zhang X."/>
            <person name="Liu F."/>
        </authorList>
    </citation>
    <scope>NUCLEOTIDE SEQUENCE [LARGE SCALE GENOMIC DNA]</scope>
    <source>
        <strain evidence="2">cv. PA1801</strain>
    </source>
</reference>
<evidence type="ECO:0000313" key="2">
    <source>
        <dbReference type="Proteomes" id="UP000325315"/>
    </source>
</evidence>
<name>A0A5B6TYU5_9ROSI</name>
<dbReference type="Proteomes" id="UP000325315">
    <property type="component" value="Unassembled WGS sequence"/>
</dbReference>
<dbReference type="EMBL" id="SMMG02000131">
    <property type="protein sequence ID" value="KAA3450610.1"/>
    <property type="molecule type" value="Genomic_DNA"/>
</dbReference>
<keyword evidence="2" id="KW-1185">Reference proteome</keyword>